<dbReference type="Gene3D" id="1.10.4190.10">
    <property type="entry name" value="Urease accessory protein UreF"/>
    <property type="match status" value="1"/>
</dbReference>
<dbReference type="PANTHER" id="PTHR33620">
    <property type="entry name" value="UREASE ACCESSORY PROTEIN F"/>
    <property type="match status" value="1"/>
</dbReference>
<dbReference type="InterPro" id="IPR038277">
    <property type="entry name" value="UreF_sf"/>
</dbReference>
<dbReference type="EMBL" id="UINC01040723">
    <property type="protein sequence ID" value="SVB40995.1"/>
    <property type="molecule type" value="Genomic_DNA"/>
</dbReference>
<organism evidence="3">
    <name type="scientific">marine metagenome</name>
    <dbReference type="NCBI Taxonomy" id="408172"/>
    <lineage>
        <taxon>unclassified sequences</taxon>
        <taxon>metagenomes</taxon>
        <taxon>ecological metagenomes</taxon>
    </lineage>
</organism>
<dbReference type="PANTHER" id="PTHR33620:SF1">
    <property type="entry name" value="UREASE ACCESSORY PROTEIN F"/>
    <property type="match status" value="1"/>
</dbReference>
<evidence type="ECO:0000256" key="1">
    <source>
        <dbReference type="ARBA" id="ARBA00022988"/>
    </source>
</evidence>
<evidence type="ECO:0000256" key="2">
    <source>
        <dbReference type="ARBA" id="ARBA00023186"/>
    </source>
</evidence>
<dbReference type="HAMAP" id="MF_01385">
    <property type="entry name" value="UreF"/>
    <property type="match status" value="1"/>
</dbReference>
<sequence length="240" mass="26935">MRIEYLRILPVNFTHMSIDQSILLLFQLTDSFFPTGSFAHSFGLETYIQKGIITDQERFESFLRAILHFGIRNCDAIAVALAHRSDTMDQIIQLDQYLSAIKQPAEMRKGSVQIGKQFLRNANKIVESKLAMDYHSAIRSGKCSGHHSVAYGVITAGIELPLVLLSYLHSYVVSQVSAAVRLIPLGATDGQQTIRSLQPDLLEISELVKDAKMEDLGGFTPALDIRSMQHEQLFHRLFIS</sequence>
<gene>
    <name evidence="3" type="ORF">METZ01_LOCUS193849</name>
</gene>
<dbReference type="GO" id="GO:0016151">
    <property type="term" value="F:nickel cation binding"/>
    <property type="evidence" value="ECO:0007669"/>
    <property type="project" value="InterPro"/>
</dbReference>
<proteinExistence type="inferred from homology"/>
<protein>
    <recommendedName>
        <fullName evidence="4">Urease accessory protein UreF</fullName>
    </recommendedName>
</protein>
<accession>A0A382DRX6</accession>
<dbReference type="InterPro" id="IPR002639">
    <property type="entry name" value="UreF"/>
</dbReference>
<evidence type="ECO:0008006" key="4">
    <source>
        <dbReference type="Google" id="ProtNLM"/>
    </source>
</evidence>
<dbReference type="Pfam" id="PF01730">
    <property type="entry name" value="UreF"/>
    <property type="match status" value="1"/>
</dbReference>
<dbReference type="AlphaFoldDB" id="A0A382DRX6"/>
<dbReference type="PIRSF" id="PIRSF009467">
    <property type="entry name" value="Ureas_acces_UreF"/>
    <property type="match status" value="1"/>
</dbReference>
<evidence type="ECO:0000313" key="3">
    <source>
        <dbReference type="EMBL" id="SVB40995.1"/>
    </source>
</evidence>
<name>A0A382DRX6_9ZZZZ</name>
<keyword evidence="1" id="KW-0996">Nickel insertion</keyword>
<reference evidence="3" key="1">
    <citation type="submission" date="2018-05" db="EMBL/GenBank/DDBJ databases">
        <authorList>
            <person name="Lanie J.A."/>
            <person name="Ng W.-L."/>
            <person name="Kazmierczak K.M."/>
            <person name="Andrzejewski T.M."/>
            <person name="Davidsen T.M."/>
            <person name="Wayne K.J."/>
            <person name="Tettelin H."/>
            <person name="Glass J.I."/>
            <person name="Rusch D."/>
            <person name="Podicherti R."/>
            <person name="Tsui H.-C.T."/>
            <person name="Winkler M.E."/>
        </authorList>
    </citation>
    <scope>NUCLEOTIDE SEQUENCE</scope>
</reference>
<keyword evidence="2" id="KW-0143">Chaperone</keyword>